<dbReference type="Gene3D" id="1.10.530.10">
    <property type="match status" value="1"/>
</dbReference>
<feature type="domain" description="Transglycosylase SLT" evidence="4">
    <location>
        <begin position="476"/>
        <end position="579"/>
    </location>
</feature>
<dbReference type="Gene3D" id="1.10.1240.20">
    <property type="entry name" value="Lytic transglycosylase, superhelical linker domain"/>
    <property type="match status" value="1"/>
</dbReference>
<gene>
    <name evidence="5" type="ORF">DAI18_15825</name>
</gene>
<dbReference type="EMBL" id="CP028519">
    <property type="protein sequence ID" value="AVY95345.1"/>
    <property type="molecule type" value="Genomic_DNA"/>
</dbReference>
<dbReference type="PANTHER" id="PTHR37423">
    <property type="entry name" value="SOLUBLE LYTIC MUREIN TRANSGLYCOSYLASE-RELATED"/>
    <property type="match status" value="1"/>
</dbReference>
<sequence length="645" mass="70928">MMTFPRLTLTTLACLAVFSLPACAGDADIVSARDAARRNDSVALDAAAAAAQNDLLAGYPQFWRLARTLDRASPTEVHGFIDRNSDGPLGEQLRLLWAKQLAKSGLWRDFAAEYAALPEAARDDEVECYALAERILDNNDKAAVATALKTRWRIGRAQSAGCETLIRTVARSGMVTDDDLWLRAQALLAADRTTAARELTAGTATPLTAAGIARPELADMSTPAGRTLRLYAIQKQMRKDITGAAAQLASLQDRLPARDVGVLWGQIGLASARKLDTIGALSYFSRADKASLSNEQWEWWARAALREGRWPTVQSVIESMPATLADNASWLYWHGRALAAQGKPGANRDYQRASDTGNGFYPLMSREELGSSSQPAQSAWKPDAREIDKVRAQPAVQRSLALLNIANSYARPEFREDAKREWRWAMRDKNDAWLLSAAEIARQANFYDMSIYSADRTRSQHDWSLRYLSPFRDVTRRYASQMGLDEAWIYGLIRQESRFVNVARSGVGASGLMQLMPATAKWVASKSGMGSYSVNDIEHNIQLGTWYLNYVYTSLGDAVRATAAYNAGPGRARAWQAERPLEGAIYAETIPFTETRDYVQKVMANAVHYASVFGHSRIALKDRLGVIPPRGGAAVANPSPSPDGN</sequence>
<name>A0A2S0PDC2_9NEIS</name>
<protein>
    <submittedName>
        <fullName evidence="5">Peptidoglycan N-acetylmuramoylhydrolase</fullName>
    </submittedName>
</protein>
<dbReference type="Pfam" id="PF01464">
    <property type="entry name" value="SLT"/>
    <property type="match status" value="1"/>
</dbReference>
<dbReference type="RefSeq" id="WP_107889893.1">
    <property type="nucleotide sequence ID" value="NZ_CP028519.1"/>
</dbReference>
<evidence type="ECO:0000256" key="1">
    <source>
        <dbReference type="ARBA" id="ARBA00007734"/>
    </source>
</evidence>
<dbReference type="STRING" id="1122240.GCA_000620105_02771"/>
<dbReference type="InterPro" id="IPR037061">
    <property type="entry name" value="Lytic_TGlycoase_superhlx_L_sf"/>
</dbReference>
<keyword evidence="2 3" id="KW-0732">Signal</keyword>
<evidence type="ECO:0000313" key="5">
    <source>
        <dbReference type="EMBL" id="AVY95345.1"/>
    </source>
</evidence>
<dbReference type="InterPro" id="IPR023346">
    <property type="entry name" value="Lysozyme-like_dom_sf"/>
</dbReference>
<dbReference type="Proteomes" id="UP000244173">
    <property type="component" value="Chromosome"/>
</dbReference>
<dbReference type="AlphaFoldDB" id="A0A2S0PDC2"/>
<dbReference type="InterPro" id="IPR008258">
    <property type="entry name" value="Transglycosylase_SLT_dom_1"/>
</dbReference>
<accession>A0A2S0PDC2</accession>
<feature type="signal peptide" evidence="3">
    <location>
        <begin position="1"/>
        <end position="24"/>
    </location>
</feature>
<evidence type="ECO:0000256" key="3">
    <source>
        <dbReference type="SAM" id="SignalP"/>
    </source>
</evidence>
<dbReference type="PANTHER" id="PTHR37423:SF5">
    <property type="entry name" value="SOLUBLE LYTIC MUREIN TRANSGLYCOSYLASE"/>
    <property type="match status" value="1"/>
</dbReference>
<dbReference type="CDD" id="cd13401">
    <property type="entry name" value="Slt70-like"/>
    <property type="match status" value="1"/>
</dbReference>
<feature type="chain" id="PRO_5015670879" evidence="3">
    <location>
        <begin position="25"/>
        <end position="645"/>
    </location>
</feature>
<evidence type="ECO:0000256" key="2">
    <source>
        <dbReference type="ARBA" id="ARBA00022729"/>
    </source>
</evidence>
<proteinExistence type="inferred from homology"/>
<evidence type="ECO:0000259" key="4">
    <source>
        <dbReference type="Pfam" id="PF01464"/>
    </source>
</evidence>
<dbReference type="GO" id="GO:0042597">
    <property type="term" value="C:periplasmic space"/>
    <property type="evidence" value="ECO:0007669"/>
    <property type="project" value="InterPro"/>
</dbReference>
<reference evidence="5 6" key="1">
    <citation type="submission" date="2018-04" db="EMBL/GenBank/DDBJ databases">
        <title>Denitrifier Microvirgula.</title>
        <authorList>
            <person name="Anderson E."/>
            <person name="Jang J."/>
            <person name="Ishii S."/>
        </authorList>
    </citation>
    <scope>NUCLEOTIDE SEQUENCE [LARGE SCALE GENOMIC DNA]</scope>
    <source>
        <strain evidence="5 6">BE2.4</strain>
    </source>
</reference>
<keyword evidence="6" id="KW-1185">Reference proteome</keyword>
<dbReference type="KEGG" id="maer:DAI18_15825"/>
<keyword evidence="5" id="KW-0378">Hydrolase</keyword>
<dbReference type="SUPFAM" id="SSF48435">
    <property type="entry name" value="Bacterial muramidases"/>
    <property type="match status" value="1"/>
</dbReference>
<dbReference type="Gene3D" id="1.25.20.10">
    <property type="entry name" value="Bacterial muramidases"/>
    <property type="match status" value="1"/>
</dbReference>
<comment type="similarity">
    <text evidence="1">Belongs to the transglycosylase Slt family.</text>
</comment>
<evidence type="ECO:0000313" key="6">
    <source>
        <dbReference type="Proteomes" id="UP000244173"/>
    </source>
</evidence>
<organism evidence="5 6">
    <name type="scientific">Microvirgula aerodenitrificans</name>
    <dbReference type="NCBI Taxonomy" id="57480"/>
    <lineage>
        <taxon>Bacteria</taxon>
        <taxon>Pseudomonadati</taxon>
        <taxon>Pseudomonadota</taxon>
        <taxon>Betaproteobacteria</taxon>
        <taxon>Neisseriales</taxon>
        <taxon>Aquaspirillaceae</taxon>
        <taxon>Microvirgula</taxon>
    </lineage>
</organism>
<dbReference type="OrthoDB" id="92254at2"/>
<dbReference type="InterPro" id="IPR008939">
    <property type="entry name" value="Lytic_TGlycosylase_superhlx_U"/>
</dbReference>
<dbReference type="SUPFAM" id="SSF53955">
    <property type="entry name" value="Lysozyme-like"/>
    <property type="match status" value="1"/>
</dbReference>
<dbReference type="GO" id="GO:0004553">
    <property type="term" value="F:hydrolase activity, hydrolyzing O-glycosyl compounds"/>
    <property type="evidence" value="ECO:0007669"/>
    <property type="project" value="InterPro"/>
</dbReference>